<sequence>MTPTLSLEIPGNQEYRALRSAAGLSLMSEEGAALGLPASWCSVCVRHAGELIGMGRVVGDGGLFLFVVDIAVTPAWQGEGLGRRIMQALMDEVHARAPARTMVALIADGTAHELYAKFGFKLVAPGAQGMLLRLS</sequence>
<name>A0A0G9H8I6_9GAMM</name>
<dbReference type="CDD" id="cd04301">
    <property type="entry name" value="NAT_SF"/>
    <property type="match status" value="1"/>
</dbReference>
<dbReference type="Gene3D" id="3.40.630.30">
    <property type="match status" value="1"/>
</dbReference>
<evidence type="ECO:0000259" key="1">
    <source>
        <dbReference type="PROSITE" id="PS51186"/>
    </source>
</evidence>
<dbReference type="RefSeq" id="WP_046970133.1">
    <property type="nucleotide sequence ID" value="NZ_JPLA01000003.1"/>
</dbReference>
<dbReference type="EMBL" id="JPLA01000003">
    <property type="protein sequence ID" value="KLD65918.1"/>
    <property type="molecule type" value="Genomic_DNA"/>
</dbReference>
<evidence type="ECO:0000313" key="2">
    <source>
        <dbReference type="EMBL" id="KLD65918.1"/>
    </source>
</evidence>
<dbReference type="PANTHER" id="PTHR43233">
    <property type="entry name" value="FAMILY N-ACETYLTRANSFERASE, PUTATIVE (AFU_ORTHOLOGUE AFUA_6G03350)-RELATED"/>
    <property type="match status" value="1"/>
</dbReference>
<protein>
    <submittedName>
        <fullName evidence="2">AttT protein</fullName>
    </submittedName>
</protein>
<dbReference type="PANTHER" id="PTHR43233:SF1">
    <property type="entry name" value="FAMILY N-ACETYLTRANSFERASE, PUTATIVE (AFU_ORTHOLOGUE AFUA_6G03350)-RELATED"/>
    <property type="match status" value="1"/>
</dbReference>
<dbReference type="AlphaFoldDB" id="A0A0G9H8I6"/>
<dbReference type="InterPro" id="IPR016181">
    <property type="entry name" value="Acyl_CoA_acyltransferase"/>
</dbReference>
<accession>A0A0G9H8I6</accession>
<dbReference type="GO" id="GO:0016747">
    <property type="term" value="F:acyltransferase activity, transferring groups other than amino-acyl groups"/>
    <property type="evidence" value="ECO:0007669"/>
    <property type="project" value="InterPro"/>
</dbReference>
<dbReference type="PATRIC" id="fig|1440762.4.peg.2009"/>
<evidence type="ECO:0000313" key="3">
    <source>
        <dbReference type="Proteomes" id="UP000035481"/>
    </source>
</evidence>
<dbReference type="STRING" id="1440762.Y882_01745"/>
<dbReference type="Proteomes" id="UP000035481">
    <property type="component" value="Unassembled WGS sequence"/>
</dbReference>
<reference evidence="2 3" key="1">
    <citation type="journal article" date="2015" name="Antonie Van Leeuwenhoek">
        <title>A phylogenomic and molecular marker based taxonomic framework for the order Xanthomonadales: proposal to transfer the families Algiphilaceae and Solimonadaceae to the order Nevskiales ord. nov. and to create a new family within the order Xanthomonadales, the family Rhodanobacteraceae fam. nov., containing the genus Rhodanobacter and its closest relatives.</title>
        <authorList>
            <person name="Naushad S."/>
            <person name="Adeolu M."/>
            <person name="Wong S."/>
            <person name="Sohail M."/>
            <person name="Schellhorn H.E."/>
            <person name="Gupta R.S."/>
        </authorList>
    </citation>
    <scope>NUCLEOTIDE SEQUENCE [LARGE SCALE GENOMIC DNA]</scope>
    <source>
        <strain evidence="2 3">DSM 16301</strain>
    </source>
</reference>
<feature type="domain" description="N-acetyltransferase" evidence="1">
    <location>
        <begin position="1"/>
        <end position="135"/>
    </location>
</feature>
<gene>
    <name evidence="2" type="ORF">Y882_01745</name>
</gene>
<organism evidence="2 3">
    <name type="scientific">Dyella japonica DSM 16301</name>
    <dbReference type="NCBI Taxonomy" id="1440762"/>
    <lineage>
        <taxon>Bacteria</taxon>
        <taxon>Pseudomonadati</taxon>
        <taxon>Pseudomonadota</taxon>
        <taxon>Gammaproteobacteria</taxon>
        <taxon>Lysobacterales</taxon>
        <taxon>Rhodanobacteraceae</taxon>
        <taxon>Dyella</taxon>
    </lineage>
</organism>
<dbReference type="OrthoDB" id="9775804at2"/>
<dbReference type="InterPro" id="IPR000182">
    <property type="entry name" value="GNAT_dom"/>
</dbReference>
<dbReference type="SUPFAM" id="SSF55729">
    <property type="entry name" value="Acyl-CoA N-acyltransferases (Nat)"/>
    <property type="match status" value="1"/>
</dbReference>
<dbReference type="Pfam" id="PF13508">
    <property type="entry name" value="Acetyltransf_7"/>
    <property type="match status" value="1"/>
</dbReference>
<dbReference type="InterPro" id="IPR053144">
    <property type="entry name" value="Acetyltransferase_Butenolide"/>
</dbReference>
<proteinExistence type="predicted"/>
<comment type="caution">
    <text evidence="2">The sequence shown here is derived from an EMBL/GenBank/DDBJ whole genome shotgun (WGS) entry which is preliminary data.</text>
</comment>
<dbReference type="PROSITE" id="PS51186">
    <property type="entry name" value="GNAT"/>
    <property type="match status" value="1"/>
</dbReference>